<dbReference type="GeneID" id="84211338"/>
<organism evidence="2 3">
    <name type="scientific">Acinetobacter gerneri</name>
    <dbReference type="NCBI Taxonomy" id="202952"/>
    <lineage>
        <taxon>Bacteria</taxon>
        <taxon>Pseudomonadati</taxon>
        <taxon>Pseudomonadota</taxon>
        <taxon>Gammaproteobacteria</taxon>
        <taxon>Moraxellales</taxon>
        <taxon>Moraxellaceae</taxon>
        <taxon>Acinetobacter</taxon>
    </lineage>
</organism>
<evidence type="ECO:0000313" key="3">
    <source>
        <dbReference type="Proteomes" id="UP001243195"/>
    </source>
</evidence>
<name>A0AAW8JBF6_9GAMM</name>
<feature type="transmembrane region" description="Helical" evidence="1">
    <location>
        <begin position="21"/>
        <end position="43"/>
    </location>
</feature>
<dbReference type="RefSeq" id="WP_004869847.1">
    <property type="nucleotide sequence ID" value="NZ_BBLI01000008.1"/>
</dbReference>
<keyword evidence="1" id="KW-1133">Transmembrane helix</keyword>
<protein>
    <submittedName>
        <fullName evidence="2">PilN domain-containing protein</fullName>
    </submittedName>
</protein>
<dbReference type="Pfam" id="PF05137">
    <property type="entry name" value="PilN"/>
    <property type="match status" value="1"/>
</dbReference>
<proteinExistence type="predicted"/>
<gene>
    <name evidence="2" type="ORF">RFH51_00750</name>
</gene>
<dbReference type="GO" id="GO:0043107">
    <property type="term" value="P:type IV pilus-dependent motility"/>
    <property type="evidence" value="ECO:0007669"/>
    <property type="project" value="TreeGrafter"/>
</dbReference>
<keyword evidence="1" id="KW-0812">Transmembrane</keyword>
<dbReference type="EMBL" id="JAVIDA010000001">
    <property type="protein sequence ID" value="MDQ9069997.1"/>
    <property type="molecule type" value="Genomic_DNA"/>
</dbReference>
<reference evidence="2" key="1">
    <citation type="submission" date="2023-08" db="EMBL/GenBank/DDBJ databases">
        <title>Emergence of clinically-relevant ST2 carbapenem-resistant Acinetobacter baumannii strains in hospital sewages in Zhejiang, East of China.</title>
        <authorList>
            <person name="Kaichao C."/>
            <person name="Zhang R."/>
        </authorList>
    </citation>
    <scope>NUCLEOTIDE SEQUENCE</scope>
    <source>
        <strain evidence="2">M-SY-60</strain>
    </source>
</reference>
<comment type="caution">
    <text evidence="2">The sequence shown here is derived from an EMBL/GenBank/DDBJ whole genome shotgun (WGS) entry which is preliminary data.</text>
</comment>
<dbReference type="GO" id="GO:0043683">
    <property type="term" value="P:type IV pilus assembly"/>
    <property type="evidence" value="ECO:0007669"/>
    <property type="project" value="TreeGrafter"/>
</dbReference>
<dbReference type="Proteomes" id="UP001243195">
    <property type="component" value="Unassembled WGS sequence"/>
</dbReference>
<dbReference type="InterPro" id="IPR052534">
    <property type="entry name" value="Extracell_DNA_Util/SecSys_Comp"/>
</dbReference>
<dbReference type="AlphaFoldDB" id="A0AAW8JBF6"/>
<evidence type="ECO:0000256" key="1">
    <source>
        <dbReference type="SAM" id="Phobius"/>
    </source>
</evidence>
<dbReference type="PANTHER" id="PTHR40278:SF2">
    <property type="entry name" value="TYPE IV PILUS INNER MEMBRANE COMPONENT PILN"/>
    <property type="match status" value="1"/>
</dbReference>
<dbReference type="InterPro" id="IPR007813">
    <property type="entry name" value="PilN"/>
</dbReference>
<dbReference type="PANTHER" id="PTHR40278">
    <property type="entry name" value="DNA UTILIZATION PROTEIN HOFN"/>
    <property type="match status" value="1"/>
</dbReference>
<sequence length="211" mass="24052">MTKINLLPWRDELREQRKKQFILICIGIAVLGIFTVVMAWLIASYKLNDQEQANKLISSRNQGLDQQLKSLDGLQNKRNTLIDRMKLINNLDSQRPVTVHLVDELVRITPEKMYLTKFVRTANTFTLEGFAEKPEVVAELLRRLNASSWYRNAFMKSYLAADENKVKAESSLVPREEENYGSFIVTADLGALAETADTSVETTKTVAEVKK</sequence>
<keyword evidence="1" id="KW-0472">Membrane</keyword>
<accession>A0AAW8JBF6</accession>
<evidence type="ECO:0000313" key="2">
    <source>
        <dbReference type="EMBL" id="MDQ9069997.1"/>
    </source>
</evidence>